<reference evidence="1 2" key="1">
    <citation type="submission" date="2022-09" db="EMBL/GenBank/DDBJ databases">
        <authorList>
            <person name="Palmer J.M."/>
        </authorList>
    </citation>
    <scope>NUCLEOTIDE SEQUENCE [LARGE SCALE GENOMIC DNA]</scope>
    <source>
        <strain evidence="1 2">DSM 7382</strain>
    </source>
</reference>
<comment type="caution">
    <text evidence="1">The sequence shown here is derived from an EMBL/GenBank/DDBJ whole genome shotgun (WGS) entry which is preliminary data.</text>
</comment>
<dbReference type="Proteomes" id="UP001385951">
    <property type="component" value="Unassembled WGS sequence"/>
</dbReference>
<evidence type="ECO:0000313" key="2">
    <source>
        <dbReference type="Proteomes" id="UP001385951"/>
    </source>
</evidence>
<dbReference type="AlphaFoldDB" id="A0AAW0G085"/>
<accession>A0AAW0G085</accession>
<keyword evidence="2" id="KW-1185">Reference proteome</keyword>
<sequence length="326" mass="37323">MVNQTTYKFSPAQCVHLESALTEYIACFKDEDTDGCDQTIAEVVGTICKESGIQDESKKESVNTSVRQWFAIKSNQVKKLRIVKPFELTGIQFFHTEQWESKIKPIVLTKFNCPNPNKNKYWLKEVMAARDALWAGLEPDEVTAYELKAEEFNNGTGAKEMKALYGDKYFEDEFQKVLNHFANVFDVSIIAVTVRPGTKGTMSAVLESKGTSKFLKTLPDKESYDWTPTDYVKEINRQLGVTPDDPQEEENGTLCLSYDADGTPVFPRGLYERQLETLRKILALYVRWYYNKGMGSTKKDIGPPWTAMKGPWWNYIDRNTGSWPEF</sequence>
<protein>
    <submittedName>
        <fullName evidence="1">Uncharacterized protein</fullName>
    </submittedName>
</protein>
<proteinExistence type="predicted"/>
<evidence type="ECO:0000313" key="1">
    <source>
        <dbReference type="EMBL" id="KAK7686646.1"/>
    </source>
</evidence>
<organism evidence="1 2">
    <name type="scientific">Cerrena zonata</name>
    <dbReference type="NCBI Taxonomy" id="2478898"/>
    <lineage>
        <taxon>Eukaryota</taxon>
        <taxon>Fungi</taxon>
        <taxon>Dikarya</taxon>
        <taxon>Basidiomycota</taxon>
        <taxon>Agaricomycotina</taxon>
        <taxon>Agaricomycetes</taxon>
        <taxon>Polyporales</taxon>
        <taxon>Cerrenaceae</taxon>
        <taxon>Cerrena</taxon>
    </lineage>
</organism>
<name>A0AAW0G085_9APHY</name>
<gene>
    <name evidence="1" type="ORF">QCA50_010246</name>
</gene>
<dbReference type="EMBL" id="JASBNA010000016">
    <property type="protein sequence ID" value="KAK7686646.1"/>
    <property type="molecule type" value="Genomic_DNA"/>
</dbReference>